<evidence type="ECO:0000313" key="2">
    <source>
        <dbReference type="Proteomes" id="UP000030745"/>
    </source>
</evidence>
<dbReference type="Proteomes" id="UP000030745">
    <property type="component" value="Unassembled WGS sequence"/>
</dbReference>
<dbReference type="VEuPathDB" id="FungiDB:SPRG_02317"/>
<name>A0A067CS22_SAPPC</name>
<evidence type="ECO:0000313" key="1">
    <source>
        <dbReference type="EMBL" id="KDO33509.1"/>
    </source>
</evidence>
<dbReference type="KEGG" id="spar:SPRG_02317"/>
<dbReference type="OrthoDB" id="10405295at2759"/>
<dbReference type="RefSeq" id="XP_012196252.1">
    <property type="nucleotide sequence ID" value="XM_012340862.1"/>
</dbReference>
<reference evidence="1 2" key="1">
    <citation type="journal article" date="2013" name="PLoS Genet.">
        <title>Distinctive expansion of potential virulence genes in the genome of the oomycete fish pathogen Saprolegnia parasitica.</title>
        <authorList>
            <person name="Jiang R.H."/>
            <person name="de Bruijn I."/>
            <person name="Haas B.J."/>
            <person name="Belmonte R."/>
            <person name="Lobach L."/>
            <person name="Christie J."/>
            <person name="van den Ackerveken G."/>
            <person name="Bottin A."/>
            <person name="Bulone V."/>
            <person name="Diaz-Moreno S.M."/>
            <person name="Dumas B."/>
            <person name="Fan L."/>
            <person name="Gaulin E."/>
            <person name="Govers F."/>
            <person name="Grenville-Briggs L.J."/>
            <person name="Horner N.R."/>
            <person name="Levin J.Z."/>
            <person name="Mammella M."/>
            <person name="Meijer H.J."/>
            <person name="Morris P."/>
            <person name="Nusbaum C."/>
            <person name="Oome S."/>
            <person name="Phillips A.J."/>
            <person name="van Rooyen D."/>
            <person name="Rzeszutek E."/>
            <person name="Saraiva M."/>
            <person name="Secombes C.J."/>
            <person name="Seidl M.F."/>
            <person name="Snel B."/>
            <person name="Stassen J.H."/>
            <person name="Sykes S."/>
            <person name="Tripathy S."/>
            <person name="van den Berg H."/>
            <person name="Vega-Arreguin J.C."/>
            <person name="Wawra S."/>
            <person name="Young S.K."/>
            <person name="Zeng Q."/>
            <person name="Dieguez-Uribeondo J."/>
            <person name="Russ C."/>
            <person name="Tyler B.M."/>
            <person name="van West P."/>
        </authorList>
    </citation>
    <scope>NUCLEOTIDE SEQUENCE [LARGE SCALE GENOMIC DNA]</scope>
    <source>
        <strain evidence="1 2">CBS 223.65</strain>
    </source>
</reference>
<accession>A0A067CS22</accession>
<keyword evidence="2" id="KW-1185">Reference proteome</keyword>
<dbReference type="AlphaFoldDB" id="A0A067CS22"/>
<dbReference type="GeneID" id="24124874"/>
<proteinExistence type="predicted"/>
<dbReference type="EMBL" id="KK583193">
    <property type="protein sequence ID" value="KDO33509.1"/>
    <property type="molecule type" value="Genomic_DNA"/>
</dbReference>
<sequence>MLSSTARGMTLDADEAKTKNRQRLRDYRRLQKRQHAFLTQRVRELAAEAATLRCAKPLPWHEVAAVFRDDVQDALATQRSLAAQVAQCGHAASILEAWVRASVPTALASFLPHQAPWTQHRLLAPTALRLQSLSWVTDRLLHNADAVLACCRRQEQARVTLHALSYIAWSLRRFSMLSLRSGAFTRTRRKAALSTAR</sequence>
<organism evidence="1 2">
    <name type="scientific">Saprolegnia parasitica (strain CBS 223.65)</name>
    <dbReference type="NCBI Taxonomy" id="695850"/>
    <lineage>
        <taxon>Eukaryota</taxon>
        <taxon>Sar</taxon>
        <taxon>Stramenopiles</taxon>
        <taxon>Oomycota</taxon>
        <taxon>Saprolegniomycetes</taxon>
        <taxon>Saprolegniales</taxon>
        <taxon>Saprolegniaceae</taxon>
        <taxon>Saprolegnia</taxon>
    </lineage>
</organism>
<protein>
    <submittedName>
        <fullName evidence="1">Uncharacterized protein</fullName>
    </submittedName>
</protein>
<gene>
    <name evidence="1" type="ORF">SPRG_02317</name>
</gene>